<evidence type="ECO:0000313" key="8">
    <source>
        <dbReference type="Proteomes" id="UP000713880"/>
    </source>
</evidence>
<dbReference type="RefSeq" id="WP_204909062.1">
    <property type="nucleotide sequence ID" value="NZ_JACJLV010000022.1"/>
</dbReference>
<evidence type="ECO:0000256" key="3">
    <source>
        <dbReference type="ARBA" id="ARBA00022801"/>
    </source>
</evidence>
<dbReference type="GO" id="GO:0046081">
    <property type="term" value="P:dUTP catabolic process"/>
    <property type="evidence" value="ECO:0007669"/>
    <property type="project" value="InterPro"/>
</dbReference>
<comment type="similarity">
    <text evidence="1">Belongs to the dUTPase family.</text>
</comment>
<dbReference type="Pfam" id="PF00692">
    <property type="entry name" value="dUTPase"/>
    <property type="match status" value="1"/>
</dbReference>
<dbReference type="EC" id="3.6.1.23" evidence="2"/>
<keyword evidence="3" id="KW-0378">Hydrolase</keyword>
<name>A0A939BC81_9CLOT</name>
<dbReference type="EMBL" id="JACJLV010000022">
    <property type="protein sequence ID" value="MBM6827021.1"/>
    <property type="molecule type" value="Genomic_DNA"/>
</dbReference>
<organism evidence="7 8">
    <name type="scientific">Mordavella massiliensis</name>
    <dbReference type="NCBI Taxonomy" id="1871024"/>
    <lineage>
        <taxon>Bacteria</taxon>
        <taxon>Bacillati</taxon>
        <taxon>Bacillota</taxon>
        <taxon>Clostridia</taxon>
        <taxon>Eubacteriales</taxon>
        <taxon>Clostridiaceae</taxon>
        <taxon>Mordavella</taxon>
    </lineage>
</organism>
<dbReference type="InterPro" id="IPR029054">
    <property type="entry name" value="dUTPase-like"/>
</dbReference>
<evidence type="ECO:0000256" key="1">
    <source>
        <dbReference type="ARBA" id="ARBA00006581"/>
    </source>
</evidence>
<reference evidence="7" key="1">
    <citation type="submission" date="2020-08" db="EMBL/GenBank/DDBJ databases">
        <authorList>
            <person name="Cejkova D."/>
            <person name="Kubasova T."/>
            <person name="Jahodarova E."/>
            <person name="Rychlik I."/>
        </authorList>
    </citation>
    <scope>NUCLEOTIDE SEQUENCE</scope>
    <source>
        <strain evidence="7">An420c</strain>
    </source>
</reference>
<sequence>MAKRIAQFEKVSFGQFLEGYQDSFGAAPETEIREIYDRICLPRRATAGSAGYDFYTPVSITLAPEETVKIPTGIRVKMDLDWVLKCYPRSGLGFKYRLQLNNTVGIIDSDYYGSDNEGHIFAKITNDSKEGKTVELAAGTGFMQGIFVEYGITADDDAEGIRNGGFGSTTK</sequence>
<keyword evidence="4" id="KW-0546">Nucleotide metabolism</keyword>
<evidence type="ECO:0000256" key="5">
    <source>
        <dbReference type="ARBA" id="ARBA00047686"/>
    </source>
</evidence>
<dbReference type="AlphaFoldDB" id="A0A939BC81"/>
<keyword evidence="8" id="KW-1185">Reference proteome</keyword>
<protein>
    <recommendedName>
        <fullName evidence="2">dUTP diphosphatase</fullName>
        <ecNumber evidence="2">3.6.1.23</ecNumber>
    </recommendedName>
</protein>
<dbReference type="GO" id="GO:0000287">
    <property type="term" value="F:magnesium ion binding"/>
    <property type="evidence" value="ECO:0007669"/>
    <property type="project" value="InterPro"/>
</dbReference>
<dbReference type="InterPro" id="IPR033704">
    <property type="entry name" value="dUTPase_trimeric"/>
</dbReference>
<dbReference type="GO" id="GO:0004170">
    <property type="term" value="F:dUTP diphosphatase activity"/>
    <property type="evidence" value="ECO:0007669"/>
    <property type="project" value="UniProtKB-EC"/>
</dbReference>
<dbReference type="InterPro" id="IPR008181">
    <property type="entry name" value="dUTPase"/>
</dbReference>
<dbReference type="PANTHER" id="PTHR11241:SF0">
    <property type="entry name" value="DEOXYURIDINE 5'-TRIPHOSPHATE NUCLEOTIDOHYDROLASE"/>
    <property type="match status" value="1"/>
</dbReference>
<evidence type="ECO:0000313" key="7">
    <source>
        <dbReference type="EMBL" id="MBM6827021.1"/>
    </source>
</evidence>
<dbReference type="GO" id="GO:0006226">
    <property type="term" value="P:dUMP biosynthetic process"/>
    <property type="evidence" value="ECO:0007669"/>
    <property type="project" value="InterPro"/>
</dbReference>
<dbReference type="CDD" id="cd07557">
    <property type="entry name" value="trimeric_dUTPase"/>
    <property type="match status" value="1"/>
</dbReference>
<evidence type="ECO:0000256" key="4">
    <source>
        <dbReference type="ARBA" id="ARBA00023080"/>
    </source>
</evidence>
<dbReference type="SUPFAM" id="SSF51283">
    <property type="entry name" value="dUTPase-like"/>
    <property type="match status" value="1"/>
</dbReference>
<dbReference type="Proteomes" id="UP000713880">
    <property type="component" value="Unassembled WGS sequence"/>
</dbReference>
<gene>
    <name evidence="7" type="ORF">H6A13_07915</name>
</gene>
<feature type="domain" description="dUTPase-like" evidence="6">
    <location>
        <begin position="40"/>
        <end position="168"/>
    </location>
</feature>
<proteinExistence type="inferred from homology"/>
<accession>A0A939BC81</accession>
<comment type="caution">
    <text evidence="7">The sequence shown here is derived from an EMBL/GenBank/DDBJ whole genome shotgun (WGS) entry which is preliminary data.</text>
</comment>
<comment type="catalytic activity">
    <reaction evidence="5">
        <text>dUTP + H2O = dUMP + diphosphate + H(+)</text>
        <dbReference type="Rhea" id="RHEA:10248"/>
        <dbReference type="ChEBI" id="CHEBI:15377"/>
        <dbReference type="ChEBI" id="CHEBI:15378"/>
        <dbReference type="ChEBI" id="CHEBI:33019"/>
        <dbReference type="ChEBI" id="CHEBI:61555"/>
        <dbReference type="ChEBI" id="CHEBI:246422"/>
        <dbReference type="EC" id="3.6.1.23"/>
    </reaction>
</comment>
<dbReference type="PANTHER" id="PTHR11241">
    <property type="entry name" value="DEOXYURIDINE 5'-TRIPHOSPHATE NUCLEOTIDOHYDROLASE"/>
    <property type="match status" value="1"/>
</dbReference>
<evidence type="ECO:0000256" key="2">
    <source>
        <dbReference type="ARBA" id="ARBA00012379"/>
    </source>
</evidence>
<evidence type="ECO:0000259" key="6">
    <source>
        <dbReference type="Pfam" id="PF00692"/>
    </source>
</evidence>
<dbReference type="InterPro" id="IPR036157">
    <property type="entry name" value="dUTPase-like_sf"/>
</dbReference>
<reference evidence="7" key="2">
    <citation type="journal article" date="2021" name="Sci. Rep.">
        <title>The distribution of antibiotic resistance genes in chicken gut microbiota commensals.</title>
        <authorList>
            <person name="Juricova H."/>
            <person name="Matiasovicova J."/>
            <person name="Kubasova T."/>
            <person name="Cejkova D."/>
            <person name="Rychlik I."/>
        </authorList>
    </citation>
    <scope>NUCLEOTIDE SEQUENCE</scope>
    <source>
        <strain evidence="7">An420c</strain>
    </source>
</reference>
<dbReference type="Gene3D" id="2.70.40.10">
    <property type="match status" value="1"/>
</dbReference>